<name>A0A1D8AU69_9BACT</name>
<dbReference type="GO" id="GO:0043022">
    <property type="term" value="F:ribosome binding"/>
    <property type="evidence" value="ECO:0007669"/>
    <property type="project" value="InterPro"/>
</dbReference>
<dbReference type="KEGG" id="obg:Verru16b_01495"/>
<dbReference type="AlphaFoldDB" id="A0A1D8AU69"/>
<proteinExistence type="predicted"/>
<dbReference type="EMBL" id="CP016094">
    <property type="protein sequence ID" value="AOS44433.1"/>
    <property type="molecule type" value="Genomic_DNA"/>
</dbReference>
<dbReference type="STRING" id="1838286.Verru16b_01495"/>
<dbReference type="Proteomes" id="UP000095228">
    <property type="component" value="Chromosome"/>
</dbReference>
<keyword evidence="3" id="KW-1185">Reference proteome</keyword>
<feature type="domain" description="DUF883" evidence="1">
    <location>
        <begin position="74"/>
        <end position="103"/>
    </location>
</feature>
<dbReference type="InterPro" id="IPR010279">
    <property type="entry name" value="YqjD/ElaB"/>
</dbReference>
<dbReference type="InterPro" id="IPR043605">
    <property type="entry name" value="DUF883_C"/>
</dbReference>
<dbReference type="PANTHER" id="PTHR35893:SF3">
    <property type="entry name" value="INNER MEMBRANE PROTEIN"/>
    <property type="match status" value="1"/>
</dbReference>
<dbReference type="Pfam" id="PF19029">
    <property type="entry name" value="DUF883_C"/>
    <property type="match status" value="1"/>
</dbReference>
<organism evidence="2 3">
    <name type="scientific">Lacunisphaera limnophila</name>
    <dbReference type="NCBI Taxonomy" id="1838286"/>
    <lineage>
        <taxon>Bacteria</taxon>
        <taxon>Pseudomonadati</taxon>
        <taxon>Verrucomicrobiota</taxon>
        <taxon>Opitutia</taxon>
        <taxon>Opitutales</taxon>
        <taxon>Opitutaceae</taxon>
        <taxon>Lacunisphaera</taxon>
    </lineage>
</organism>
<sequence length="105" mass="11334">MKNRHTAESATPTDLLNDLRTLVVEAEQMLESSVTEHSGEALQALRTRYEAAQERLGVLYAGAKKNVVAGAKYTDETIRAHPYQSLAVAAGVGLLVGVLLGRRSQ</sequence>
<evidence type="ECO:0000313" key="3">
    <source>
        <dbReference type="Proteomes" id="UP000095228"/>
    </source>
</evidence>
<evidence type="ECO:0000313" key="2">
    <source>
        <dbReference type="EMBL" id="AOS44433.1"/>
    </source>
</evidence>
<dbReference type="RefSeq" id="WP_069961681.1">
    <property type="nucleotide sequence ID" value="NZ_CP016094.1"/>
</dbReference>
<dbReference type="PANTHER" id="PTHR35893">
    <property type="entry name" value="INNER MEMBRANE PROTEIN-RELATED"/>
    <property type="match status" value="1"/>
</dbReference>
<accession>A0A1D8AU69</accession>
<dbReference type="OrthoDB" id="197249at2"/>
<reference evidence="2 3" key="1">
    <citation type="submission" date="2016-06" db="EMBL/GenBank/DDBJ databases">
        <title>Three novel species with peptidoglycan cell walls form the new genus Lacunisphaera gen. nov. in the family Opitutaceae of the verrucomicrobial subdivision 4.</title>
        <authorList>
            <person name="Rast P."/>
            <person name="Gloeckner I."/>
            <person name="Jogler M."/>
            <person name="Boedeker C."/>
            <person name="Jeske O."/>
            <person name="Wiegand S."/>
            <person name="Reinhardt R."/>
            <person name="Schumann P."/>
            <person name="Rohde M."/>
            <person name="Spring S."/>
            <person name="Gloeckner F.O."/>
            <person name="Jogler C."/>
        </authorList>
    </citation>
    <scope>NUCLEOTIDE SEQUENCE [LARGE SCALE GENOMIC DNA]</scope>
    <source>
        <strain evidence="2 3">IG16b</strain>
    </source>
</reference>
<protein>
    <recommendedName>
        <fullName evidence="1">DUF883 domain-containing protein</fullName>
    </recommendedName>
</protein>
<evidence type="ECO:0000259" key="1">
    <source>
        <dbReference type="Pfam" id="PF19029"/>
    </source>
</evidence>
<gene>
    <name evidence="2" type="ORF">Verru16b_01495</name>
</gene>